<dbReference type="InterPro" id="IPR021896">
    <property type="entry name" value="THAP9-like_HTH"/>
</dbReference>
<evidence type="ECO:0000256" key="1">
    <source>
        <dbReference type="ARBA" id="ARBA00022723"/>
    </source>
</evidence>
<dbReference type="KEGG" id="api:107882199"/>
<dbReference type="EnsemblMetazoa" id="XM_016800239.2">
    <property type="protein sequence ID" value="XP_016655728.1"/>
    <property type="gene ID" value="LOC107882199"/>
</dbReference>
<keyword evidence="3" id="KW-0862">Zinc</keyword>
<dbReference type="AlphaFoldDB" id="A0A8R2D1U9"/>
<keyword evidence="1" id="KW-0479">Metal-binding</keyword>
<name>A0A8R2D1U9_ACYPI</name>
<dbReference type="RefSeq" id="XP_016655728.1">
    <property type="nucleotide sequence ID" value="XM_016800239.2"/>
</dbReference>
<evidence type="ECO:0000256" key="5">
    <source>
        <dbReference type="PROSITE-ProRule" id="PRU00309"/>
    </source>
</evidence>
<dbReference type="SMART" id="SM00980">
    <property type="entry name" value="THAP"/>
    <property type="match status" value="1"/>
</dbReference>
<keyword evidence="9" id="KW-1185">Reference proteome</keyword>
<reference evidence="9" key="1">
    <citation type="submission" date="2010-06" db="EMBL/GenBank/DDBJ databases">
        <authorList>
            <person name="Jiang H."/>
            <person name="Abraham K."/>
            <person name="Ali S."/>
            <person name="Alsbrooks S.L."/>
            <person name="Anim B.N."/>
            <person name="Anosike U.S."/>
            <person name="Attaway T."/>
            <person name="Bandaranaike D.P."/>
            <person name="Battles P.K."/>
            <person name="Bell S.N."/>
            <person name="Bell A.V."/>
            <person name="Beltran B."/>
            <person name="Bickham C."/>
            <person name="Bustamante Y."/>
            <person name="Caleb T."/>
            <person name="Canada A."/>
            <person name="Cardenas V."/>
            <person name="Carter K."/>
            <person name="Chacko J."/>
            <person name="Chandrabose M.N."/>
            <person name="Chavez D."/>
            <person name="Chavez A."/>
            <person name="Chen L."/>
            <person name="Chu H.-S."/>
            <person name="Claassen K.J."/>
            <person name="Cockrell R."/>
            <person name="Collins M."/>
            <person name="Cooper J.A."/>
            <person name="Cree A."/>
            <person name="Curry S.M."/>
            <person name="Da Y."/>
            <person name="Dao M.D."/>
            <person name="Das B."/>
            <person name="Davila M.-L."/>
            <person name="Davy-Carroll L."/>
            <person name="Denson S."/>
            <person name="Dinh H."/>
            <person name="Ebong V.E."/>
            <person name="Edwards J.R."/>
            <person name="Egan A."/>
            <person name="El-Daye J."/>
            <person name="Escobedo L."/>
            <person name="Fernandez S."/>
            <person name="Fernando P.R."/>
            <person name="Flagg N."/>
            <person name="Forbes L.D."/>
            <person name="Fowler R.G."/>
            <person name="Fu Q."/>
            <person name="Gabisi R.A."/>
            <person name="Ganer J."/>
            <person name="Garbino Pronczuk A."/>
            <person name="Garcia R.M."/>
            <person name="Garner T."/>
            <person name="Garrett T.E."/>
            <person name="Gonzalez D.A."/>
            <person name="Hamid H."/>
            <person name="Hawkins E.S."/>
            <person name="Hirani K."/>
            <person name="Hogues M.E."/>
            <person name="Hollins B."/>
            <person name="Hsiao C.-H."/>
            <person name="Jabil R."/>
            <person name="James M.L."/>
            <person name="Jhangiani S.N."/>
            <person name="Johnson B."/>
            <person name="Johnson Q."/>
            <person name="Joshi V."/>
            <person name="Kalu J.B."/>
            <person name="Kam C."/>
            <person name="Kashfia A."/>
            <person name="Keebler J."/>
            <person name="Kisamo H."/>
            <person name="Kovar C.L."/>
            <person name="Lago L.A."/>
            <person name="Lai C.-Y."/>
            <person name="Laidlaw J."/>
            <person name="Lara F."/>
            <person name="Le T.-K."/>
            <person name="Lee S.L."/>
            <person name="Legall F.H."/>
            <person name="Lemon S.J."/>
            <person name="Lewis L.R."/>
            <person name="Li B."/>
            <person name="Liu Y."/>
            <person name="Liu Y.-S."/>
            <person name="Lopez J."/>
            <person name="Lozado R.J."/>
            <person name="Lu J."/>
            <person name="Madu R.C."/>
            <person name="Maheshwari M."/>
            <person name="Maheshwari R."/>
            <person name="Malloy K."/>
            <person name="Martinez E."/>
            <person name="Mathew T."/>
            <person name="Mercado I.C."/>
            <person name="Mercado C."/>
            <person name="Meyer B."/>
            <person name="Montgomery K."/>
            <person name="Morgan M.B."/>
            <person name="Munidasa M."/>
            <person name="Nazareth L.V."/>
            <person name="Nelson J."/>
            <person name="Ng B.M."/>
            <person name="Nguyen N.B."/>
            <person name="Nguyen P.Q."/>
            <person name="Nguyen T."/>
            <person name="Obregon M."/>
            <person name="Okwuonu G.O."/>
            <person name="Onwere C.G."/>
            <person name="Orozco G."/>
            <person name="Parra A."/>
            <person name="Patel S."/>
            <person name="Patil S."/>
            <person name="Perez A."/>
            <person name="Perez Y."/>
            <person name="Pham C."/>
            <person name="Primus E.L."/>
            <person name="Pu L.-L."/>
            <person name="Puazo M."/>
            <person name="Qin X."/>
            <person name="Quiroz J.B."/>
            <person name="Reese J."/>
            <person name="Richards S."/>
            <person name="Rives C.M."/>
            <person name="Robberts R."/>
            <person name="Ruiz S.J."/>
            <person name="Ruiz M.J."/>
            <person name="Santibanez J."/>
            <person name="Schneider B.W."/>
            <person name="Sisson I."/>
            <person name="Smith M."/>
            <person name="Sodergren E."/>
            <person name="Song X.-Z."/>
            <person name="Song B.B."/>
            <person name="Summersgill H."/>
            <person name="Thelus R."/>
            <person name="Thornton R.D."/>
            <person name="Trejos Z.Y."/>
            <person name="Usmani K."/>
            <person name="Vattathil S."/>
            <person name="Villasana D."/>
            <person name="Walker D.L."/>
            <person name="Wang S."/>
            <person name="Wang K."/>
            <person name="White C.S."/>
            <person name="Williams A.C."/>
            <person name="Williamson J."/>
            <person name="Wilson K."/>
            <person name="Woghiren I.O."/>
            <person name="Woodworth J.R."/>
            <person name="Worley K.C."/>
            <person name="Wright R.A."/>
            <person name="Wu W."/>
            <person name="Young L."/>
            <person name="Zhang L."/>
            <person name="Zhang J."/>
            <person name="Zhu Y."/>
            <person name="Muzny D.M."/>
            <person name="Weinstock G."/>
            <person name="Gibbs R.A."/>
        </authorList>
    </citation>
    <scope>NUCLEOTIDE SEQUENCE [LARGE SCALE GENOMIC DNA]</scope>
    <source>
        <strain evidence="9">LSR1</strain>
    </source>
</reference>
<keyword evidence="4 5" id="KW-0238">DNA-binding</keyword>
<keyword evidence="2 5" id="KW-0863">Zinc-finger</keyword>
<dbReference type="GeneID" id="107882199"/>
<dbReference type="Pfam" id="PF12017">
    <property type="entry name" value="Tnp_P_element"/>
    <property type="match status" value="1"/>
</dbReference>
<evidence type="ECO:0000256" key="6">
    <source>
        <dbReference type="SAM" id="MobiDB-lite"/>
    </source>
</evidence>
<dbReference type="InterPro" id="IPR006612">
    <property type="entry name" value="THAP_Znf"/>
</dbReference>
<organism evidence="8 9">
    <name type="scientific">Acyrthosiphon pisum</name>
    <name type="common">Pea aphid</name>
    <dbReference type="NCBI Taxonomy" id="7029"/>
    <lineage>
        <taxon>Eukaryota</taxon>
        <taxon>Metazoa</taxon>
        <taxon>Ecdysozoa</taxon>
        <taxon>Arthropoda</taxon>
        <taxon>Hexapoda</taxon>
        <taxon>Insecta</taxon>
        <taxon>Pterygota</taxon>
        <taxon>Neoptera</taxon>
        <taxon>Paraneoptera</taxon>
        <taxon>Hemiptera</taxon>
        <taxon>Sternorrhyncha</taxon>
        <taxon>Aphidomorpha</taxon>
        <taxon>Aphidoidea</taxon>
        <taxon>Aphididae</taxon>
        <taxon>Macrosiphini</taxon>
        <taxon>Acyrthosiphon</taxon>
    </lineage>
</organism>
<dbReference type="GO" id="GO:0003677">
    <property type="term" value="F:DNA binding"/>
    <property type="evidence" value="ECO:0007669"/>
    <property type="project" value="UniProtKB-UniRule"/>
</dbReference>
<proteinExistence type="predicted"/>
<feature type="domain" description="THAP-type" evidence="7">
    <location>
        <begin position="1"/>
        <end position="84"/>
    </location>
</feature>
<dbReference type="SUPFAM" id="SSF57716">
    <property type="entry name" value="Glucocorticoid receptor-like (DNA-binding domain)"/>
    <property type="match status" value="1"/>
</dbReference>
<evidence type="ECO:0000313" key="9">
    <source>
        <dbReference type="Proteomes" id="UP000007819"/>
    </source>
</evidence>
<dbReference type="PROSITE" id="PS50950">
    <property type="entry name" value="ZF_THAP"/>
    <property type="match status" value="1"/>
</dbReference>
<evidence type="ECO:0000313" key="8">
    <source>
        <dbReference type="EnsemblMetazoa" id="XP_016655728.1"/>
    </source>
</evidence>
<dbReference type="GO" id="GO:0008270">
    <property type="term" value="F:zinc ion binding"/>
    <property type="evidence" value="ECO:0007669"/>
    <property type="project" value="UniProtKB-KW"/>
</dbReference>
<reference evidence="8" key="2">
    <citation type="submission" date="2022-06" db="UniProtKB">
        <authorList>
            <consortium name="EnsemblMetazoa"/>
        </authorList>
    </citation>
    <scope>IDENTIFICATION</scope>
</reference>
<evidence type="ECO:0000256" key="4">
    <source>
        <dbReference type="ARBA" id="ARBA00023125"/>
    </source>
</evidence>
<evidence type="ECO:0000256" key="3">
    <source>
        <dbReference type="ARBA" id="ARBA00022833"/>
    </source>
</evidence>
<protein>
    <recommendedName>
        <fullName evidence="7">THAP-type domain-containing protein</fullName>
    </recommendedName>
</protein>
<accession>A0A8R2D1U9</accession>
<dbReference type="Pfam" id="PF05485">
    <property type="entry name" value="THAP"/>
    <property type="match status" value="1"/>
</dbReference>
<feature type="region of interest" description="Disordered" evidence="6">
    <location>
        <begin position="82"/>
        <end position="115"/>
    </location>
</feature>
<dbReference type="SMART" id="SM00692">
    <property type="entry name" value="DM3"/>
    <property type="match status" value="1"/>
</dbReference>
<dbReference type="Proteomes" id="UP000007819">
    <property type="component" value="Chromosome A2"/>
</dbReference>
<sequence length="313" mass="36822">MPGTKCQYFNCFKTTTQFPNISMFRIPKDERRETWIINSGNLSLLSLDEKQLYNRYICQEHFSPDYFLNYKNNKLKSNAIPYKYNSDKSPSTSSAGVGDEDVDNINKPLTPTKTYGRSRNEMTELIFPSPSSITDTPKRKIINDLINMLTPNSKRLIYADEDDTPRKKNFKLKIDQQQIKLRNKNIQVCKLKQRVTRFKTRNTLRSLMYSHQFRSKNARAIVTMQLRNKKIPWTLEEKNLALTLFYKSPTAYNFLRLQNINLPAPSTIRRWIGQSKFFPGLSGTFFSHIKKKFEHKTNNERSCSISFDEMYIK</sequence>
<evidence type="ECO:0000259" key="7">
    <source>
        <dbReference type="PROSITE" id="PS50950"/>
    </source>
</evidence>
<evidence type="ECO:0000256" key="2">
    <source>
        <dbReference type="ARBA" id="ARBA00022771"/>
    </source>
</evidence>
<dbReference type="OrthoDB" id="6617494at2759"/>